<comment type="caution">
    <text evidence="5">The sequence shown here is derived from an EMBL/GenBank/DDBJ whole genome shotgun (WGS) entry which is preliminary data.</text>
</comment>
<dbReference type="InterPro" id="IPR017911">
    <property type="entry name" value="MacB-like_ATP-bd"/>
</dbReference>
<dbReference type="RefSeq" id="WP_320183865.1">
    <property type="nucleotide sequence ID" value="NZ_CP138332.1"/>
</dbReference>
<dbReference type="Pfam" id="PF00005">
    <property type="entry name" value="ABC_tran"/>
    <property type="match status" value="1"/>
</dbReference>
<feature type="domain" description="ABC transporter" evidence="4">
    <location>
        <begin position="6"/>
        <end position="222"/>
    </location>
</feature>
<keyword evidence="1" id="KW-0813">Transport</keyword>
<dbReference type="InterPro" id="IPR017871">
    <property type="entry name" value="ABC_transporter-like_CS"/>
</dbReference>
<evidence type="ECO:0000256" key="3">
    <source>
        <dbReference type="ARBA" id="ARBA00022840"/>
    </source>
</evidence>
<dbReference type="PANTHER" id="PTHR24220">
    <property type="entry name" value="IMPORT ATP-BINDING PROTEIN"/>
    <property type="match status" value="1"/>
</dbReference>
<keyword evidence="6" id="KW-1185">Reference proteome</keyword>
<dbReference type="Proteomes" id="UP001597525">
    <property type="component" value="Unassembled WGS sequence"/>
</dbReference>
<dbReference type="Gene3D" id="3.40.50.300">
    <property type="entry name" value="P-loop containing nucleotide triphosphate hydrolases"/>
    <property type="match status" value="1"/>
</dbReference>
<dbReference type="GO" id="GO:0005524">
    <property type="term" value="F:ATP binding"/>
    <property type="evidence" value="ECO:0007669"/>
    <property type="project" value="UniProtKB-KW"/>
</dbReference>
<dbReference type="InterPro" id="IPR015854">
    <property type="entry name" value="ABC_transpr_LolD-like"/>
</dbReference>
<gene>
    <name evidence="5" type="ORF">ACFS7Y_01675</name>
</gene>
<keyword evidence="3 5" id="KW-0067">ATP-binding</keyword>
<evidence type="ECO:0000313" key="5">
    <source>
        <dbReference type="EMBL" id="MFD2966072.1"/>
    </source>
</evidence>
<dbReference type="InterPro" id="IPR027417">
    <property type="entry name" value="P-loop_NTPase"/>
</dbReference>
<dbReference type="SUPFAM" id="SSF52540">
    <property type="entry name" value="P-loop containing nucleoside triphosphate hydrolases"/>
    <property type="match status" value="1"/>
</dbReference>
<dbReference type="PROSITE" id="PS50893">
    <property type="entry name" value="ABC_TRANSPORTER_2"/>
    <property type="match status" value="1"/>
</dbReference>
<accession>A0ABW6B9Y1</accession>
<dbReference type="InterPro" id="IPR003439">
    <property type="entry name" value="ABC_transporter-like_ATP-bd"/>
</dbReference>
<evidence type="ECO:0000256" key="2">
    <source>
        <dbReference type="ARBA" id="ARBA00022741"/>
    </source>
</evidence>
<dbReference type="InterPro" id="IPR003593">
    <property type="entry name" value="AAA+_ATPase"/>
</dbReference>
<name>A0ABW6B9Y1_9SPHI</name>
<evidence type="ECO:0000259" key="4">
    <source>
        <dbReference type="PROSITE" id="PS50893"/>
    </source>
</evidence>
<dbReference type="SMART" id="SM00382">
    <property type="entry name" value="AAA"/>
    <property type="match status" value="1"/>
</dbReference>
<dbReference type="PROSITE" id="PS00211">
    <property type="entry name" value="ABC_TRANSPORTER_1"/>
    <property type="match status" value="1"/>
</dbReference>
<evidence type="ECO:0000313" key="6">
    <source>
        <dbReference type="Proteomes" id="UP001597525"/>
    </source>
</evidence>
<organism evidence="5 6">
    <name type="scientific">Sphingobacterium bambusae</name>
    <dbReference type="NCBI Taxonomy" id="662858"/>
    <lineage>
        <taxon>Bacteria</taxon>
        <taxon>Pseudomonadati</taxon>
        <taxon>Bacteroidota</taxon>
        <taxon>Sphingobacteriia</taxon>
        <taxon>Sphingobacteriales</taxon>
        <taxon>Sphingobacteriaceae</taxon>
        <taxon>Sphingobacterium</taxon>
    </lineage>
</organism>
<protein>
    <submittedName>
        <fullName evidence="5">ABC transporter ATP-binding protein</fullName>
    </submittedName>
</protein>
<sequence length="222" mass="23630">MSTAILHINKVSKSYGKGESAVTVLKDIDLSVEKGTSLSIVGPSGSGKTTLLGLCAGLDQSTTGEIMLNGIRLNGLSEDKLAAVRNAHVGFVFQNFQLLPTLTALENVMVPLELKGMRNHRKTAIDLLEKVGLAHRAAHYPSQLSGGEQQRVSLARAFANQPQILFADEPTGNLDAETGALVEQLLFDLNKSAGTTLILVTHDLQLAAKTDHILSLKGGRIV</sequence>
<evidence type="ECO:0000256" key="1">
    <source>
        <dbReference type="ARBA" id="ARBA00022448"/>
    </source>
</evidence>
<dbReference type="CDD" id="cd03255">
    <property type="entry name" value="ABC_MJ0796_LolCDE_FtsE"/>
    <property type="match status" value="1"/>
</dbReference>
<dbReference type="EMBL" id="JBHUPB010000003">
    <property type="protein sequence ID" value="MFD2966072.1"/>
    <property type="molecule type" value="Genomic_DNA"/>
</dbReference>
<reference evidence="6" key="1">
    <citation type="journal article" date="2019" name="Int. J. Syst. Evol. Microbiol.">
        <title>The Global Catalogue of Microorganisms (GCM) 10K type strain sequencing project: providing services to taxonomists for standard genome sequencing and annotation.</title>
        <authorList>
            <consortium name="The Broad Institute Genomics Platform"/>
            <consortium name="The Broad Institute Genome Sequencing Center for Infectious Disease"/>
            <person name="Wu L."/>
            <person name="Ma J."/>
        </authorList>
    </citation>
    <scope>NUCLEOTIDE SEQUENCE [LARGE SCALE GENOMIC DNA]</scope>
    <source>
        <strain evidence="6">KCTC 22814</strain>
    </source>
</reference>
<proteinExistence type="predicted"/>
<keyword evidence="2" id="KW-0547">Nucleotide-binding</keyword>